<dbReference type="AlphaFoldDB" id="A0A2T3NYU4"/>
<protein>
    <submittedName>
        <fullName evidence="2">Uncharacterized protein</fullName>
    </submittedName>
</protein>
<comment type="caution">
    <text evidence="2">The sequence shown here is derived from an EMBL/GenBank/DDBJ whole genome shotgun (WGS) entry which is preliminary data.</text>
</comment>
<evidence type="ECO:0000313" key="2">
    <source>
        <dbReference type="EMBL" id="PSW21388.1"/>
    </source>
</evidence>
<reference evidence="2 3" key="1">
    <citation type="submission" date="2018-01" db="EMBL/GenBank/DDBJ databases">
        <title>Whole genome sequencing of Histamine producing bacteria.</title>
        <authorList>
            <person name="Butler K."/>
        </authorList>
    </citation>
    <scope>NUCLEOTIDE SEQUENCE [LARGE SCALE GENOMIC DNA]</scope>
    <source>
        <strain evidence="2 3">DSM 100436</strain>
    </source>
</reference>
<feature type="transmembrane region" description="Helical" evidence="1">
    <location>
        <begin position="7"/>
        <end position="29"/>
    </location>
</feature>
<evidence type="ECO:0000256" key="1">
    <source>
        <dbReference type="SAM" id="Phobius"/>
    </source>
</evidence>
<proteinExistence type="predicted"/>
<gene>
    <name evidence="2" type="ORF">C9I98_05485</name>
</gene>
<organism evidence="2 3">
    <name type="scientific">Photobacterium sanctipauli</name>
    <dbReference type="NCBI Taxonomy" id="1342794"/>
    <lineage>
        <taxon>Bacteria</taxon>
        <taxon>Pseudomonadati</taxon>
        <taxon>Pseudomonadota</taxon>
        <taxon>Gammaproteobacteria</taxon>
        <taxon>Vibrionales</taxon>
        <taxon>Vibrionaceae</taxon>
        <taxon>Photobacterium</taxon>
    </lineage>
</organism>
<accession>A0A2T3NYU4</accession>
<dbReference type="Proteomes" id="UP000241771">
    <property type="component" value="Unassembled WGS sequence"/>
</dbReference>
<keyword evidence="1" id="KW-1133">Transmembrane helix</keyword>
<evidence type="ECO:0000313" key="3">
    <source>
        <dbReference type="Proteomes" id="UP000241771"/>
    </source>
</evidence>
<sequence length="276" mass="30945">MKAFFEVHLRLVITVWVILLSVLGLLYLMNYMKFDSLMSQVVSSKLDVISSSLDTSIKRVERLGMPLQSASNLKDSFDRAREREANVQAITLIDKNGTPIIQSYAEQQVLTESSIIPPLPESVIRRALRSNEPNWVLSTETKLFSGLQIKDSFNQLAGSIVIEYDKSGLYGLYAVVRLHLLEATVVIFLFTALIVLLAIRFGFGDITSVIKLIHGYSSEASQKPEKMPAGEMTRNFADQIEQSEKMKSYVSGEIEKLQDMAASQTNNKKETSLEVK</sequence>
<keyword evidence="1" id="KW-0472">Membrane</keyword>
<keyword evidence="1" id="KW-0812">Transmembrane</keyword>
<dbReference type="RefSeq" id="WP_107271679.1">
    <property type="nucleotide sequence ID" value="NZ_PYMA01000002.1"/>
</dbReference>
<dbReference type="EMBL" id="PYMA01000002">
    <property type="protein sequence ID" value="PSW21388.1"/>
    <property type="molecule type" value="Genomic_DNA"/>
</dbReference>
<keyword evidence="3" id="KW-1185">Reference proteome</keyword>
<name>A0A2T3NYU4_9GAMM</name>
<feature type="transmembrane region" description="Helical" evidence="1">
    <location>
        <begin position="183"/>
        <end position="203"/>
    </location>
</feature>